<name>A0A2T9YF19_9FUNG</name>
<comment type="caution">
    <text evidence="2">The sequence shown here is derived from an EMBL/GenBank/DDBJ whole genome shotgun (WGS) entry which is preliminary data.</text>
</comment>
<dbReference type="AlphaFoldDB" id="A0A2T9YF19"/>
<organism evidence="2 3">
    <name type="scientific">Smittium simulii</name>
    <dbReference type="NCBI Taxonomy" id="133385"/>
    <lineage>
        <taxon>Eukaryota</taxon>
        <taxon>Fungi</taxon>
        <taxon>Fungi incertae sedis</taxon>
        <taxon>Zoopagomycota</taxon>
        <taxon>Kickxellomycotina</taxon>
        <taxon>Harpellomycetes</taxon>
        <taxon>Harpellales</taxon>
        <taxon>Legeriomycetaceae</taxon>
        <taxon>Smittium</taxon>
    </lineage>
</organism>
<proteinExistence type="predicted"/>
<gene>
    <name evidence="2" type="ORF">BB561_004666</name>
</gene>
<sequence>MQQDMQEKNFKVLNDLTEKRTTGRTASPGYEVQIIECDDSHEKIRASMVEVESYPRLIEAITLLETDFFRRPIPEEEKKKIIYESTPDVRKNDATLYGIQMALPSMTRPIDDYVHINLKDPATRIRGKKDLEFAQLMRELLSDLRSHQQEAKNRRCRFCQRQQTKFGTTSTMTQTPQNITSNTGNNSQTKTTLRVLRRLNKTPLQQINQGHSKESFRIIFKNLSSVKESLDNEHSLRRLQGRRLLYICIVTSKDKNRIQLYNNQDICNSHSKKSNQTCKEYDNRFLQQTLYHTKKDRQSYNPSIRAEIWGNYLSQITRSLRKTVVSLYRDKHTPSDVLCTNVHQPGRRAIKTNSSNGMVSINRDIQKTEQDIWPIRRGSVCNKTEQEAVQILQLVPGQSISRNQRTESLLVAMEQPLLLSPVESNTTDPTEGSTGKDNYDNNYANVEVCDLVSNSEKIRIAEPIKIQALEIIPDQKAANILYL</sequence>
<accession>A0A2T9YF19</accession>
<dbReference type="OrthoDB" id="5545891at2759"/>
<keyword evidence="3" id="KW-1185">Reference proteome</keyword>
<dbReference type="Proteomes" id="UP000245383">
    <property type="component" value="Unassembled WGS sequence"/>
</dbReference>
<evidence type="ECO:0000313" key="2">
    <source>
        <dbReference type="EMBL" id="PVU90899.1"/>
    </source>
</evidence>
<reference evidence="2 3" key="1">
    <citation type="journal article" date="2018" name="MBio">
        <title>Comparative Genomics Reveals the Core Gene Toolbox for the Fungus-Insect Symbiosis.</title>
        <authorList>
            <person name="Wang Y."/>
            <person name="Stata M."/>
            <person name="Wang W."/>
            <person name="Stajich J.E."/>
            <person name="White M.M."/>
            <person name="Moncalvo J.M."/>
        </authorList>
    </citation>
    <scope>NUCLEOTIDE SEQUENCE [LARGE SCALE GENOMIC DNA]</scope>
    <source>
        <strain evidence="2 3">SWE-8-4</strain>
    </source>
</reference>
<feature type="compositionally biased region" description="Polar residues" evidence="1">
    <location>
        <begin position="422"/>
        <end position="440"/>
    </location>
</feature>
<feature type="region of interest" description="Disordered" evidence="1">
    <location>
        <begin position="167"/>
        <end position="191"/>
    </location>
</feature>
<dbReference type="EMBL" id="MBFR01000231">
    <property type="protein sequence ID" value="PVU90899.1"/>
    <property type="molecule type" value="Genomic_DNA"/>
</dbReference>
<feature type="region of interest" description="Disordered" evidence="1">
    <location>
        <begin position="420"/>
        <end position="440"/>
    </location>
</feature>
<evidence type="ECO:0000313" key="3">
    <source>
        <dbReference type="Proteomes" id="UP000245383"/>
    </source>
</evidence>
<evidence type="ECO:0000256" key="1">
    <source>
        <dbReference type="SAM" id="MobiDB-lite"/>
    </source>
</evidence>
<protein>
    <submittedName>
        <fullName evidence="2">Uncharacterized protein</fullName>
    </submittedName>
</protein>